<feature type="disulfide bond" evidence="2">
    <location>
        <begin position="184"/>
        <end position="265"/>
    </location>
</feature>
<reference evidence="4 5" key="1">
    <citation type="submission" date="2016-08" db="EMBL/GenBank/DDBJ databases">
        <authorList>
            <consortium name="Lentinula edodes genome sequencing consortium"/>
            <person name="Sakamoto Y."/>
            <person name="Nakade K."/>
            <person name="Sato S."/>
            <person name="Yoshida Y."/>
            <person name="Miyazaki K."/>
            <person name="Natsume S."/>
            <person name="Konno N."/>
        </authorList>
    </citation>
    <scope>NUCLEOTIDE SEQUENCE [LARGE SCALE GENOMIC DNA]</scope>
    <source>
        <strain evidence="4 5">NBRC 111202</strain>
    </source>
</reference>
<name>A0A1Q3E4S6_LENED</name>
<evidence type="ECO:0000313" key="5">
    <source>
        <dbReference type="Proteomes" id="UP000188533"/>
    </source>
</evidence>
<dbReference type="PANTHER" id="PTHR37536">
    <property type="entry name" value="PUTATIVE (AFU_ORTHOLOGUE AFUA_3G02970)-RELATED"/>
    <property type="match status" value="1"/>
</dbReference>
<dbReference type="GO" id="GO:0070007">
    <property type="term" value="F:glutamic-type endopeptidase activity"/>
    <property type="evidence" value="ECO:0007669"/>
    <property type="project" value="InterPro"/>
</dbReference>
<evidence type="ECO:0000256" key="3">
    <source>
        <dbReference type="SAM" id="MobiDB-lite"/>
    </source>
</evidence>
<feature type="disulfide bond" evidence="2">
    <location>
        <begin position="172"/>
        <end position="196"/>
    </location>
</feature>
<gene>
    <name evidence="4" type="ORF">LENED_003807</name>
</gene>
<accession>A0A1Q3E4S6</accession>
<dbReference type="AlphaFoldDB" id="A0A1Q3E4S6"/>
<dbReference type="InterPro" id="IPR000250">
    <property type="entry name" value="Peptidase_G1"/>
</dbReference>
<evidence type="ECO:0000313" key="4">
    <source>
        <dbReference type="EMBL" id="GAW02171.1"/>
    </source>
</evidence>
<feature type="region of interest" description="Disordered" evidence="3">
    <location>
        <begin position="96"/>
        <end position="122"/>
    </location>
</feature>
<organism evidence="4 5">
    <name type="scientific">Lentinula edodes</name>
    <name type="common">Shiitake mushroom</name>
    <name type="synonym">Lentinus edodes</name>
    <dbReference type="NCBI Taxonomy" id="5353"/>
    <lineage>
        <taxon>Eukaryota</taxon>
        <taxon>Fungi</taxon>
        <taxon>Dikarya</taxon>
        <taxon>Basidiomycota</taxon>
        <taxon>Agaricomycotina</taxon>
        <taxon>Agaricomycetes</taxon>
        <taxon>Agaricomycetidae</taxon>
        <taxon>Agaricales</taxon>
        <taxon>Marasmiineae</taxon>
        <taxon>Omphalotaceae</taxon>
        <taxon>Lentinula</taxon>
    </lineage>
</organism>
<feature type="active site" description="Proton acceptor" evidence="1">
    <location>
        <position position="274"/>
    </location>
</feature>
<sequence>MDVKEASTRSGRTPSIRHHLRFVAQPVYPVLDNRTMIKNAANNKPYVHFLSIKFLKLICNGLSPSKRMEYSHSSGFIDHSSTALLASAAFAIPTSKERAASRRARRSGATRQSKPVDRITSPTSEVSNASYVEFSSNWAGAVLVASTATYKSVTGTFTVPTPKSTGGSSEECATAWVGIDGDTCDTAILQTGVDFCVTGSSVSYDGWYEFYPAASVDFSGISFSAGDSVTVTATVISTSEGTLTIENNSKGTTVSKTVSSSAKLCETNAEWIVEDFEECEGSSCSLVPFANFGTIEFTGASATTSSGTVTPAGSTLIEIEQSNKVLTTVSQSGSTVTVVYA</sequence>
<evidence type="ECO:0000256" key="1">
    <source>
        <dbReference type="PIRSR" id="PIRSR600250-50"/>
    </source>
</evidence>
<dbReference type="InterPro" id="IPR038656">
    <property type="entry name" value="Peptidase_G1_sf"/>
</dbReference>
<dbReference type="InterPro" id="IPR013320">
    <property type="entry name" value="ConA-like_dom_sf"/>
</dbReference>
<comment type="caution">
    <text evidence="4">The sequence shown here is derived from an EMBL/GenBank/DDBJ whole genome shotgun (WGS) entry which is preliminary data.</text>
</comment>
<dbReference type="SUPFAM" id="SSF49899">
    <property type="entry name" value="Concanavalin A-like lectins/glucanases"/>
    <property type="match status" value="1"/>
</dbReference>
<keyword evidence="5" id="KW-1185">Reference proteome</keyword>
<protein>
    <submittedName>
        <fullName evidence="4">Acid proteinase</fullName>
    </submittedName>
</protein>
<proteinExistence type="predicted"/>
<dbReference type="GO" id="GO:0006508">
    <property type="term" value="P:proteolysis"/>
    <property type="evidence" value="ECO:0007669"/>
    <property type="project" value="InterPro"/>
</dbReference>
<evidence type="ECO:0000256" key="2">
    <source>
        <dbReference type="PIRSR" id="PIRSR600250-51"/>
    </source>
</evidence>
<dbReference type="Pfam" id="PF01828">
    <property type="entry name" value="Peptidase_A4"/>
    <property type="match status" value="1"/>
</dbReference>
<dbReference type="STRING" id="5353.A0A1Q3E4S6"/>
<dbReference type="Proteomes" id="UP000188533">
    <property type="component" value="Unassembled WGS sequence"/>
</dbReference>
<dbReference type="EMBL" id="BDGU01000086">
    <property type="protein sequence ID" value="GAW02171.1"/>
    <property type="molecule type" value="Genomic_DNA"/>
</dbReference>
<dbReference type="Gene3D" id="2.60.120.700">
    <property type="entry name" value="Peptidase G1"/>
    <property type="match status" value="1"/>
</dbReference>
<dbReference type="CDD" id="cd13426">
    <property type="entry name" value="Peptidase_G1"/>
    <property type="match status" value="1"/>
</dbReference>
<dbReference type="PRINTS" id="PR00977">
    <property type="entry name" value="SCYTLDPTASE"/>
</dbReference>
<dbReference type="PANTHER" id="PTHR37536:SF1">
    <property type="entry name" value="ASPERGILLOPEPSIN, PUTAITVE (AFU_ORTHOLOGUE AFUA_7G01200)"/>
    <property type="match status" value="1"/>
</dbReference>
<keyword evidence="2" id="KW-1015">Disulfide bond</keyword>
<reference evidence="4 5" key="2">
    <citation type="submission" date="2017-02" db="EMBL/GenBank/DDBJ databases">
        <title>A genome survey and senescence transcriptome analysis in Lentinula edodes.</title>
        <authorList>
            <person name="Sakamoto Y."/>
            <person name="Nakade K."/>
            <person name="Sato S."/>
            <person name="Yoshida Y."/>
            <person name="Miyazaki K."/>
            <person name="Natsume S."/>
            <person name="Konno N."/>
        </authorList>
    </citation>
    <scope>NUCLEOTIDE SEQUENCE [LARGE SCALE GENOMIC DNA]</scope>
    <source>
        <strain evidence="4 5">NBRC 111202</strain>
    </source>
</reference>